<proteinExistence type="predicted"/>
<gene>
    <name evidence="2" type="ORF">QFZ56_007796</name>
</gene>
<name>A0ABU0QDU6_STRAH</name>
<sequence>MALGAHADSSGGGVAAGSGPDAVEAGVNLSSKAGACLKKLDTP</sequence>
<dbReference type="EMBL" id="JAUSYA010000001">
    <property type="protein sequence ID" value="MDQ0688833.1"/>
    <property type="molecule type" value="Genomic_DNA"/>
</dbReference>
<keyword evidence="3" id="KW-1185">Reference proteome</keyword>
<feature type="region of interest" description="Disordered" evidence="1">
    <location>
        <begin position="1"/>
        <end position="21"/>
    </location>
</feature>
<protein>
    <submittedName>
        <fullName evidence="2">Uncharacterized protein</fullName>
    </submittedName>
</protein>
<reference evidence="2 3" key="1">
    <citation type="submission" date="2023-07" db="EMBL/GenBank/DDBJ databases">
        <title>Comparative genomics of wheat-associated soil bacteria to identify genetic determinants of phenazine resistance.</title>
        <authorList>
            <person name="Mouncey N."/>
        </authorList>
    </citation>
    <scope>NUCLEOTIDE SEQUENCE [LARGE SCALE GENOMIC DNA]</scope>
    <source>
        <strain evidence="2 3">W4I19-2</strain>
    </source>
</reference>
<evidence type="ECO:0000313" key="3">
    <source>
        <dbReference type="Proteomes" id="UP001243364"/>
    </source>
</evidence>
<comment type="caution">
    <text evidence="2">The sequence shown here is derived from an EMBL/GenBank/DDBJ whole genome shotgun (WGS) entry which is preliminary data.</text>
</comment>
<evidence type="ECO:0000313" key="2">
    <source>
        <dbReference type="EMBL" id="MDQ0688833.1"/>
    </source>
</evidence>
<accession>A0ABU0QDU6</accession>
<dbReference type="Proteomes" id="UP001243364">
    <property type="component" value="Unassembled WGS sequence"/>
</dbReference>
<organism evidence="2 3">
    <name type="scientific">Streptomyces achromogenes</name>
    <dbReference type="NCBI Taxonomy" id="67255"/>
    <lineage>
        <taxon>Bacteria</taxon>
        <taxon>Bacillati</taxon>
        <taxon>Actinomycetota</taxon>
        <taxon>Actinomycetes</taxon>
        <taxon>Kitasatosporales</taxon>
        <taxon>Streptomycetaceae</taxon>
        <taxon>Streptomyces</taxon>
    </lineage>
</organism>
<evidence type="ECO:0000256" key="1">
    <source>
        <dbReference type="SAM" id="MobiDB-lite"/>
    </source>
</evidence>